<dbReference type="Pfam" id="PF02852">
    <property type="entry name" value="Pyr_redox_dim"/>
    <property type="match status" value="1"/>
</dbReference>
<protein>
    <submittedName>
        <fullName evidence="9">Dihydrolipoamide dehydrogenase</fullName>
    </submittedName>
</protein>
<feature type="binding site" evidence="5">
    <location>
        <position position="260"/>
    </location>
    <ligand>
        <name>NAD(+)</name>
        <dbReference type="ChEBI" id="CHEBI:57540"/>
    </ligand>
</feature>
<evidence type="ECO:0000256" key="2">
    <source>
        <dbReference type="ARBA" id="ARBA00022630"/>
    </source>
</evidence>
<dbReference type="GO" id="GO:0003955">
    <property type="term" value="F:NAD(P)H dehydrogenase (quinone) activity"/>
    <property type="evidence" value="ECO:0007669"/>
    <property type="project" value="TreeGrafter"/>
</dbReference>
<name>A0A0C2DVF5_9BACT</name>
<evidence type="ECO:0000256" key="6">
    <source>
        <dbReference type="PIRSR" id="PIRSR000350-4"/>
    </source>
</evidence>
<dbReference type="InterPro" id="IPR001100">
    <property type="entry name" value="Pyr_nuc-diS_OxRdtase"/>
</dbReference>
<dbReference type="EMBL" id="JWJD01000001">
    <property type="protein sequence ID" value="KIH77419.1"/>
    <property type="molecule type" value="Genomic_DNA"/>
</dbReference>
<evidence type="ECO:0000259" key="7">
    <source>
        <dbReference type="Pfam" id="PF02852"/>
    </source>
</evidence>
<feature type="domain" description="Pyridine nucleotide-disulphide oxidoreductase dimerisation" evidence="7">
    <location>
        <begin position="340"/>
        <end position="443"/>
    </location>
</feature>
<feature type="disulfide bond" description="Redox-active" evidence="6">
    <location>
        <begin position="42"/>
        <end position="47"/>
    </location>
</feature>
<keyword evidence="2" id="KW-0285">Flavoprotein</keyword>
<evidence type="ECO:0000259" key="8">
    <source>
        <dbReference type="Pfam" id="PF07992"/>
    </source>
</evidence>
<evidence type="ECO:0000256" key="4">
    <source>
        <dbReference type="PIRSR" id="PIRSR000350-2"/>
    </source>
</evidence>
<dbReference type="Pfam" id="PF07992">
    <property type="entry name" value="Pyr_redox_2"/>
    <property type="match status" value="1"/>
</dbReference>
<feature type="domain" description="FAD/NAD(P)-binding" evidence="8">
    <location>
        <begin position="5"/>
        <end position="317"/>
    </location>
</feature>
<dbReference type="InterPro" id="IPR016156">
    <property type="entry name" value="FAD/NAD-linked_Rdtase_dimer_sf"/>
</dbReference>
<dbReference type="NCBIfam" id="NF004939">
    <property type="entry name" value="PRK06292.1-1"/>
    <property type="match status" value="1"/>
</dbReference>
<keyword evidence="10" id="KW-1185">Reference proteome</keyword>
<evidence type="ECO:0000313" key="10">
    <source>
        <dbReference type="Proteomes" id="UP000035068"/>
    </source>
</evidence>
<comment type="cofactor">
    <cofactor evidence="5">
        <name>FAD</name>
        <dbReference type="ChEBI" id="CHEBI:57692"/>
    </cofactor>
    <text evidence="5">Binds 1 FAD per subunit.</text>
</comment>
<dbReference type="PRINTS" id="PR00368">
    <property type="entry name" value="FADPNR"/>
</dbReference>
<dbReference type="PANTHER" id="PTHR43014:SF4">
    <property type="entry name" value="PYRIDINE NUCLEOTIDE-DISULFIDE OXIDOREDUCTASE RCLA-RELATED"/>
    <property type="match status" value="1"/>
</dbReference>
<dbReference type="SUPFAM" id="SSF55424">
    <property type="entry name" value="FAD/NAD-linked reductases, dimerisation (C-terminal) domain"/>
    <property type="match status" value="1"/>
</dbReference>
<reference evidence="9 10" key="1">
    <citation type="submission" date="2014-12" db="EMBL/GenBank/DDBJ databases">
        <title>Genomes of Geoalkalibacter ferrihydriticus and Geoalkalibacter subterraneus, two haloalkaliphilic metal-reducing members of the Geobacteraceae.</title>
        <authorList>
            <person name="Badalamenti J.P."/>
            <person name="Torres C.I."/>
            <person name="Krajmalnik-Brown R."/>
            <person name="Bond D.R."/>
        </authorList>
    </citation>
    <scope>NUCLEOTIDE SEQUENCE [LARGE SCALE GENOMIC DNA]</scope>
    <source>
        <strain evidence="9 10">DSM 17813</strain>
    </source>
</reference>
<dbReference type="InterPro" id="IPR036188">
    <property type="entry name" value="FAD/NAD-bd_sf"/>
</dbReference>
<evidence type="ECO:0000256" key="5">
    <source>
        <dbReference type="PIRSR" id="PIRSR000350-3"/>
    </source>
</evidence>
<dbReference type="PIRSF" id="PIRSF000350">
    <property type="entry name" value="Mercury_reductase_MerA"/>
    <property type="match status" value="1"/>
</dbReference>
<dbReference type="InterPro" id="IPR023753">
    <property type="entry name" value="FAD/NAD-binding_dom"/>
</dbReference>
<gene>
    <name evidence="9" type="ORF">GFER_01405</name>
</gene>
<dbReference type="RefSeq" id="WP_040095399.1">
    <property type="nucleotide sequence ID" value="NZ_JWJD01000001.1"/>
</dbReference>
<dbReference type="AlphaFoldDB" id="A0A0C2DVF5"/>
<dbReference type="PANTHER" id="PTHR43014">
    <property type="entry name" value="MERCURIC REDUCTASE"/>
    <property type="match status" value="1"/>
</dbReference>
<accession>A0A0C2DVF5</accession>
<dbReference type="Gene3D" id="3.30.390.30">
    <property type="match status" value="1"/>
</dbReference>
<keyword evidence="5" id="KW-0547">Nucleotide-binding</keyword>
<dbReference type="GO" id="GO:0050660">
    <property type="term" value="F:flavin adenine dinucleotide binding"/>
    <property type="evidence" value="ECO:0007669"/>
    <property type="project" value="TreeGrafter"/>
</dbReference>
<feature type="binding site" evidence="5">
    <location>
        <position position="302"/>
    </location>
    <ligand>
        <name>FAD</name>
        <dbReference type="ChEBI" id="CHEBI:57692"/>
    </ligand>
</feature>
<evidence type="ECO:0000256" key="1">
    <source>
        <dbReference type="ARBA" id="ARBA00007532"/>
    </source>
</evidence>
<organism evidence="9 10">
    <name type="scientific">Geoalkalibacter ferrihydriticus DSM 17813</name>
    <dbReference type="NCBI Taxonomy" id="1121915"/>
    <lineage>
        <taxon>Bacteria</taxon>
        <taxon>Pseudomonadati</taxon>
        <taxon>Thermodesulfobacteriota</taxon>
        <taxon>Desulfuromonadia</taxon>
        <taxon>Desulfuromonadales</taxon>
        <taxon>Geoalkalibacteraceae</taxon>
        <taxon>Geoalkalibacter</taxon>
    </lineage>
</organism>
<dbReference type="InterPro" id="IPR004099">
    <property type="entry name" value="Pyr_nucl-diS_OxRdtase_dimer"/>
</dbReference>
<keyword evidence="3 5" id="KW-0274">FAD</keyword>
<comment type="caution">
    <text evidence="9">The sequence shown here is derived from an EMBL/GenBank/DDBJ whole genome shotgun (WGS) entry which is preliminary data.</text>
</comment>
<feature type="active site" description="Proton acceptor" evidence="4">
    <location>
        <position position="433"/>
    </location>
</feature>
<keyword evidence="5" id="KW-0520">NAD</keyword>
<comment type="similarity">
    <text evidence="1">Belongs to the class-I pyridine nucleotide-disulfide oxidoreductase family.</text>
</comment>
<feature type="binding site" evidence="5">
    <location>
        <position position="51"/>
    </location>
    <ligand>
        <name>FAD</name>
        <dbReference type="ChEBI" id="CHEBI:57692"/>
    </ligand>
</feature>
<proteinExistence type="inferred from homology"/>
<feature type="binding site" evidence="5">
    <location>
        <begin position="176"/>
        <end position="183"/>
    </location>
    <ligand>
        <name>NAD(+)</name>
        <dbReference type="ChEBI" id="CHEBI:57540"/>
    </ligand>
</feature>
<sequence>MPEFYDVAIIGAGTAGLAALHEVKKSTENFVLINHGPYGTTCARVGCMPSKVLIETAAAFHRREVFEDFGIRGSAGLRMDIPSALARVRRLRDDFVRGTLKATETLGERNIAGQARFLEPDTLAVGDRRVRANKIIIATGSSPVVPDAWQRLGKRILTSDDLFEQIDLPSKMAVIGLGVIGVEMAQALARLGIHLHAFDRGGWIANLSDPQINDIAAACLREEFSVYLGASAELEPAGDGVRVRSGDVDMVVDKVLAALGRRPNLEHLGLEVLGVALDEKGLPPFDPLTMQIADLPIFIAGDVNQRAPLLHEAADDGHIAGRNATAEKPQCHARRTPLAIVFSDPNIAVVGRRFADLPEDQTLIGDVSFARSGRALAAATNRGGLRVYADKQSGCLLGAEICAPQGEHMAHLLALAIQQKLSVHDLLRLPFYHPVVEEGLRKALRRLAKQLPEAPASDLADCEAFGIDALD</sequence>
<feature type="binding site" evidence="5">
    <location>
        <begin position="139"/>
        <end position="141"/>
    </location>
    <ligand>
        <name>FAD</name>
        <dbReference type="ChEBI" id="CHEBI:57692"/>
    </ligand>
</feature>
<dbReference type="PRINTS" id="PR00411">
    <property type="entry name" value="PNDRDTASEI"/>
</dbReference>
<evidence type="ECO:0000256" key="3">
    <source>
        <dbReference type="ARBA" id="ARBA00022827"/>
    </source>
</evidence>
<dbReference type="SUPFAM" id="SSF51905">
    <property type="entry name" value="FAD/NAD(P)-binding domain"/>
    <property type="match status" value="1"/>
</dbReference>
<dbReference type="Gene3D" id="3.50.50.60">
    <property type="entry name" value="FAD/NAD(P)-binding domain"/>
    <property type="match status" value="2"/>
</dbReference>
<dbReference type="Proteomes" id="UP000035068">
    <property type="component" value="Unassembled WGS sequence"/>
</dbReference>
<evidence type="ECO:0000313" key="9">
    <source>
        <dbReference type="EMBL" id="KIH77419.1"/>
    </source>
</evidence>